<protein>
    <submittedName>
        <fullName evidence="2">(raccoon dog) hypothetical protein</fullName>
    </submittedName>
</protein>
<comment type="caution">
    <text evidence="2">The sequence shown here is derived from an EMBL/GenBank/DDBJ whole genome shotgun (WGS) entry which is preliminary data.</text>
</comment>
<evidence type="ECO:0000313" key="3">
    <source>
        <dbReference type="Proteomes" id="UP000645828"/>
    </source>
</evidence>
<dbReference type="Proteomes" id="UP000645828">
    <property type="component" value="Unassembled WGS sequence"/>
</dbReference>
<name>A0A811ZF21_NYCPR</name>
<evidence type="ECO:0000256" key="1">
    <source>
        <dbReference type="SAM" id="MobiDB-lite"/>
    </source>
</evidence>
<keyword evidence="3" id="KW-1185">Reference proteome</keyword>
<sequence length="119" mass="13335">MTAHQNLASKIFSLCCRDCEEPHSMDDSKVPSQTQEPQPSTCSLQKEELASKNPKRANEASRLPLGQPLMGPEKLASSTSNNEHEEGNTHVSPRGFYKRNPTHYSQDCWPFQPCHTGRP</sequence>
<feature type="compositionally biased region" description="Polar residues" evidence="1">
    <location>
        <begin position="30"/>
        <end position="44"/>
    </location>
</feature>
<proteinExistence type="predicted"/>
<reference evidence="2" key="1">
    <citation type="submission" date="2020-12" db="EMBL/GenBank/DDBJ databases">
        <authorList>
            <consortium name="Molecular Ecology Group"/>
        </authorList>
    </citation>
    <scope>NUCLEOTIDE SEQUENCE</scope>
    <source>
        <strain evidence="2">TBG_1078</strain>
    </source>
</reference>
<dbReference type="EMBL" id="CAJHUB010000764">
    <property type="protein sequence ID" value="CAD7687407.1"/>
    <property type="molecule type" value="Genomic_DNA"/>
</dbReference>
<accession>A0A811ZF21</accession>
<gene>
    <name evidence="2" type="ORF">NYPRO_LOCUS20200</name>
</gene>
<feature type="region of interest" description="Disordered" evidence="1">
    <location>
        <begin position="22"/>
        <end position="98"/>
    </location>
</feature>
<organism evidence="2 3">
    <name type="scientific">Nyctereutes procyonoides</name>
    <name type="common">Raccoon dog</name>
    <name type="synonym">Canis procyonoides</name>
    <dbReference type="NCBI Taxonomy" id="34880"/>
    <lineage>
        <taxon>Eukaryota</taxon>
        <taxon>Metazoa</taxon>
        <taxon>Chordata</taxon>
        <taxon>Craniata</taxon>
        <taxon>Vertebrata</taxon>
        <taxon>Euteleostomi</taxon>
        <taxon>Mammalia</taxon>
        <taxon>Eutheria</taxon>
        <taxon>Laurasiatheria</taxon>
        <taxon>Carnivora</taxon>
        <taxon>Caniformia</taxon>
        <taxon>Canidae</taxon>
        <taxon>Nyctereutes</taxon>
    </lineage>
</organism>
<dbReference type="AlphaFoldDB" id="A0A811ZF21"/>
<evidence type="ECO:0000313" key="2">
    <source>
        <dbReference type="EMBL" id="CAD7687407.1"/>
    </source>
</evidence>